<dbReference type="EMBL" id="CP063189">
    <property type="protein sequence ID" value="WCZ33148.1"/>
    <property type="molecule type" value="Genomic_DNA"/>
</dbReference>
<feature type="domain" description="Bacterial SCP orthologue" evidence="1">
    <location>
        <begin position="32"/>
        <end position="124"/>
    </location>
</feature>
<name>A0ABY7UBQ7_9CORY</name>
<reference evidence="2 3" key="1">
    <citation type="submission" date="2020-10" db="EMBL/GenBank/DDBJ databases">
        <title>Complete genome sequence of Corynebacterium massiliense DSM 45435, type strain of Corynebacterium massiliense.</title>
        <authorList>
            <person name="Busche T."/>
            <person name="Kalinowski J."/>
            <person name="Ruckert C."/>
        </authorList>
    </citation>
    <scope>NUCLEOTIDE SEQUENCE [LARGE SCALE GENOMIC DNA]</scope>
    <source>
        <strain evidence="2 3">DSM 45435</strain>
    </source>
</reference>
<accession>A0ABY7UBQ7</accession>
<evidence type="ECO:0000259" key="1">
    <source>
        <dbReference type="Pfam" id="PF17844"/>
    </source>
</evidence>
<protein>
    <recommendedName>
        <fullName evidence="1">Bacterial SCP orthologue domain-containing protein</fullName>
    </recommendedName>
</protein>
<dbReference type="RefSeq" id="WP_022863053.1">
    <property type="nucleotide sequence ID" value="NZ_ATVG01000006.1"/>
</dbReference>
<dbReference type="Gene3D" id="3.30.1050.40">
    <property type="match status" value="1"/>
</dbReference>
<dbReference type="Proteomes" id="UP001220064">
    <property type="component" value="Chromosome"/>
</dbReference>
<gene>
    <name evidence="2" type="ORF">CMASS_08665</name>
</gene>
<sequence>MRKKADPAQARAAVDAIADWIADPENTAEVPRTAVATAVRQTARLLEGDAPGHSVEVRVPPFVAVQCIDGPEHTRGTPPNVVELKPLTWLRAATGHCDFAQAADAEGSWVSGQRAREVARFLPVIPLAPR</sequence>
<proteinExistence type="predicted"/>
<keyword evidence="3" id="KW-1185">Reference proteome</keyword>
<evidence type="ECO:0000313" key="2">
    <source>
        <dbReference type="EMBL" id="WCZ33148.1"/>
    </source>
</evidence>
<dbReference type="Pfam" id="PF17844">
    <property type="entry name" value="SCP_3"/>
    <property type="match status" value="1"/>
</dbReference>
<evidence type="ECO:0000313" key="3">
    <source>
        <dbReference type="Proteomes" id="UP001220064"/>
    </source>
</evidence>
<organism evidence="2 3">
    <name type="scientific">Corynebacterium massiliense DSM 45435</name>
    <dbReference type="NCBI Taxonomy" id="1121364"/>
    <lineage>
        <taxon>Bacteria</taxon>
        <taxon>Bacillati</taxon>
        <taxon>Actinomycetota</taxon>
        <taxon>Actinomycetes</taxon>
        <taxon>Mycobacteriales</taxon>
        <taxon>Corynebacteriaceae</taxon>
        <taxon>Corynebacterium</taxon>
    </lineage>
</organism>
<dbReference type="InterPro" id="IPR041629">
    <property type="entry name" value="SCP_3"/>
</dbReference>